<proteinExistence type="predicted"/>
<dbReference type="SUPFAM" id="SSF53448">
    <property type="entry name" value="Nucleotide-diphospho-sugar transferases"/>
    <property type="match status" value="1"/>
</dbReference>
<dbReference type="OrthoDB" id="5174363at2"/>
<dbReference type="InterPro" id="IPR001173">
    <property type="entry name" value="Glyco_trans_2-like"/>
</dbReference>
<dbReference type="PANTHER" id="PTHR43685:SF2">
    <property type="entry name" value="GLYCOSYLTRANSFERASE 2-LIKE DOMAIN-CONTAINING PROTEIN"/>
    <property type="match status" value="1"/>
</dbReference>
<dbReference type="RefSeq" id="WP_084449323.1">
    <property type="nucleotide sequence ID" value="NZ_FWXN01000001.1"/>
</dbReference>
<dbReference type="EMBL" id="FWXN01000001">
    <property type="protein sequence ID" value="SMC31275.1"/>
    <property type="molecule type" value="Genomic_DNA"/>
</dbReference>
<dbReference type="AlphaFoldDB" id="A0A1W1Y543"/>
<dbReference type="Gene3D" id="3.90.550.10">
    <property type="entry name" value="Spore Coat Polysaccharide Biosynthesis Protein SpsA, Chain A"/>
    <property type="match status" value="1"/>
</dbReference>
<evidence type="ECO:0000313" key="2">
    <source>
        <dbReference type="EMBL" id="SMC31275.1"/>
    </source>
</evidence>
<protein>
    <recommendedName>
        <fullName evidence="1">Glycosyltransferase 2-like domain-containing protein</fullName>
    </recommendedName>
</protein>
<name>A0A1W1Y543_9MICO</name>
<evidence type="ECO:0000313" key="3">
    <source>
        <dbReference type="Proteomes" id="UP000192634"/>
    </source>
</evidence>
<dbReference type="Proteomes" id="UP000192634">
    <property type="component" value="Unassembled WGS sequence"/>
</dbReference>
<gene>
    <name evidence="2" type="ORF">SAMN06296429_10139</name>
</gene>
<dbReference type="InterPro" id="IPR029044">
    <property type="entry name" value="Nucleotide-diphossugar_trans"/>
</dbReference>
<evidence type="ECO:0000259" key="1">
    <source>
        <dbReference type="Pfam" id="PF00535"/>
    </source>
</evidence>
<feature type="domain" description="Glycosyltransferase 2-like" evidence="1">
    <location>
        <begin position="8"/>
        <end position="164"/>
    </location>
</feature>
<reference evidence="2 3" key="1">
    <citation type="submission" date="2017-04" db="EMBL/GenBank/DDBJ databases">
        <authorList>
            <person name="Afonso C.L."/>
            <person name="Miller P.J."/>
            <person name="Scott M.A."/>
            <person name="Spackman E."/>
            <person name="Goraichik I."/>
            <person name="Dimitrov K.M."/>
            <person name="Suarez D.L."/>
            <person name="Swayne D.E."/>
        </authorList>
    </citation>
    <scope>NUCLEOTIDE SEQUENCE [LARGE SCALE GENOMIC DNA]</scope>
    <source>
        <strain evidence="2 3">CGMCC 1.12511</strain>
    </source>
</reference>
<dbReference type="InterPro" id="IPR050834">
    <property type="entry name" value="Glycosyltransf_2"/>
</dbReference>
<dbReference type="PANTHER" id="PTHR43685">
    <property type="entry name" value="GLYCOSYLTRANSFERASE"/>
    <property type="match status" value="1"/>
</dbReference>
<dbReference type="Pfam" id="PF00535">
    <property type="entry name" value="Glycos_transf_2"/>
    <property type="match status" value="1"/>
</dbReference>
<accession>A0A1W1Y543</accession>
<organism evidence="2 3">
    <name type="scientific">Janibacter indicus</name>
    <dbReference type="NCBI Taxonomy" id="857417"/>
    <lineage>
        <taxon>Bacteria</taxon>
        <taxon>Bacillati</taxon>
        <taxon>Actinomycetota</taxon>
        <taxon>Actinomycetes</taxon>
        <taxon>Micrococcales</taxon>
        <taxon>Intrasporangiaceae</taxon>
        <taxon>Janibacter</taxon>
    </lineage>
</organism>
<sequence>MTTPKLSILLPTNVLNPWLDEAVDSVLRQTGVAFELIVIHDGIETDLGRPWVHDPRVTCVVNETSHGLAHALNVGARSAHGEYLARLDGDDLCLDGRLTAQVRLLDDSPEIAVAGTLARRIDETGKVTGTLGVRRDGDVRPLMLTRNCLIHSSTMFRRELFEQLGGYDSALRQMEDYELWLRMARHGDVVVIQQELVAYRVHSRQMSRGAGPTGAHIHGVLEGRVRLAAALGYPRVPQLGRNILWWGAQAMRHRGWRQSGYLRG</sequence>